<evidence type="ECO:0000313" key="2">
    <source>
        <dbReference type="Proteomes" id="UP000499080"/>
    </source>
</evidence>
<sequence length="94" mass="10907">MFVIAAARLSALAYYLFRKVPSDAKERVFYEMEFLGSLPTAEKKRKDSLNFIWRNRSRRRVCNAAAAFAKLKLNEKNAAFGWIEKAAIFCWPLL</sequence>
<reference evidence="1 2" key="1">
    <citation type="journal article" date="2019" name="Sci. Rep.">
        <title>Orb-weaving spider Araneus ventricosus genome elucidates the spidroin gene catalogue.</title>
        <authorList>
            <person name="Kono N."/>
            <person name="Nakamura H."/>
            <person name="Ohtoshi R."/>
            <person name="Moran D.A.P."/>
            <person name="Shinohara A."/>
            <person name="Yoshida Y."/>
            <person name="Fujiwara M."/>
            <person name="Mori M."/>
            <person name="Tomita M."/>
            <person name="Arakawa K."/>
        </authorList>
    </citation>
    <scope>NUCLEOTIDE SEQUENCE [LARGE SCALE GENOMIC DNA]</scope>
</reference>
<organism evidence="1 2">
    <name type="scientific">Araneus ventricosus</name>
    <name type="common">Orbweaver spider</name>
    <name type="synonym">Epeira ventricosa</name>
    <dbReference type="NCBI Taxonomy" id="182803"/>
    <lineage>
        <taxon>Eukaryota</taxon>
        <taxon>Metazoa</taxon>
        <taxon>Ecdysozoa</taxon>
        <taxon>Arthropoda</taxon>
        <taxon>Chelicerata</taxon>
        <taxon>Arachnida</taxon>
        <taxon>Araneae</taxon>
        <taxon>Araneomorphae</taxon>
        <taxon>Entelegynae</taxon>
        <taxon>Araneoidea</taxon>
        <taxon>Araneidae</taxon>
        <taxon>Araneus</taxon>
    </lineage>
</organism>
<dbReference type="AlphaFoldDB" id="A0A4Y2G0E3"/>
<dbReference type="EMBL" id="BGPR01001098">
    <property type="protein sequence ID" value="GBM45374.1"/>
    <property type="molecule type" value="Genomic_DNA"/>
</dbReference>
<keyword evidence="2" id="KW-1185">Reference proteome</keyword>
<gene>
    <name evidence="1" type="ORF">AVEN_270686_1</name>
</gene>
<evidence type="ECO:0000313" key="1">
    <source>
        <dbReference type="EMBL" id="GBM45374.1"/>
    </source>
</evidence>
<accession>A0A4Y2G0E3</accession>
<protein>
    <submittedName>
        <fullName evidence="1">Uncharacterized protein</fullName>
    </submittedName>
</protein>
<dbReference type="Proteomes" id="UP000499080">
    <property type="component" value="Unassembled WGS sequence"/>
</dbReference>
<proteinExistence type="predicted"/>
<comment type="caution">
    <text evidence="1">The sequence shown here is derived from an EMBL/GenBank/DDBJ whole genome shotgun (WGS) entry which is preliminary data.</text>
</comment>
<name>A0A4Y2G0E3_ARAVE</name>